<feature type="transmembrane region" description="Helical" evidence="1">
    <location>
        <begin position="190"/>
        <end position="206"/>
    </location>
</feature>
<gene>
    <name evidence="2" type="ORF">METZ01_LOCUS472683</name>
</gene>
<dbReference type="AlphaFoldDB" id="A0A383BIX3"/>
<keyword evidence="1" id="KW-0472">Membrane</keyword>
<feature type="transmembrane region" description="Helical" evidence="1">
    <location>
        <begin position="87"/>
        <end position="106"/>
    </location>
</feature>
<protein>
    <recommendedName>
        <fullName evidence="3">Branched-chain amino acid ABC transporter permease</fullName>
    </recommendedName>
</protein>
<name>A0A383BIX3_9ZZZZ</name>
<feature type="non-terminal residue" evidence="2">
    <location>
        <position position="246"/>
    </location>
</feature>
<dbReference type="GO" id="GO:0005886">
    <property type="term" value="C:plasma membrane"/>
    <property type="evidence" value="ECO:0007669"/>
    <property type="project" value="TreeGrafter"/>
</dbReference>
<dbReference type="InterPro" id="IPR043428">
    <property type="entry name" value="LivM-like"/>
</dbReference>
<evidence type="ECO:0000313" key="2">
    <source>
        <dbReference type="EMBL" id="SVE19829.1"/>
    </source>
</evidence>
<accession>A0A383BIX3</accession>
<proteinExistence type="predicted"/>
<evidence type="ECO:0008006" key="3">
    <source>
        <dbReference type="Google" id="ProtNLM"/>
    </source>
</evidence>
<feature type="transmembrane region" description="Helical" evidence="1">
    <location>
        <begin position="156"/>
        <end position="178"/>
    </location>
</feature>
<feature type="non-terminal residue" evidence="2">
    <location>
        <position position="1"/>
    </location>
</feature>
<keyword evidence="1" id="KW-0812">Transmembrane</keyword>
<feature type="transmembrane region" description="Helical" evidence="1">
    <location>
        <begin position="7"/>
        <end position="25"/>
    </location>
</feature>
<sequence length="246" mass="26742">TRVKNSFLFGVMLLLLALVGTIQSWNVALAILNMCLISAVMTMGVNIQYGYAGVFNVGVMGFTALGGIAAVVISMPPVQPAWQAGGHRAMLGLLLGAISIVLVVVVWKKTARLRRIRYWLTGLSIIGGYTLMRIVIDPAIVAIEAVEPAKTGFLGGFGLPIMFSWIVGGVFAAAVAWVVGKVSLGLRSDYLAIATLGISEIIIYFIKYEEWLTRGVKNVNGIPRPVPYEIDLQNTQWMQEWTERLG</sequence>
<dbReference type="GO" id="GO:0015658">
    <property type="term" value="F:branched-chain amino acid transmembrane transporter activity"/>
    <property type="evidence" value="ECO:0007669"/>
    <property type="project" value="InterPro"/>
</dbReference>
<feature type="transmembrane region" description="Helical" evidence="1">
    <location>
        <begin position="54"/>
        <end position="75"/>
    </location>
</feature>
<keyword evidence="1" id="KW-1133">Transmembrane helix</keyword>
<dbReference type="EMBL" id="UINC01200785">
    <property type="protein sequence ID" value="SVE19829.1"/>
    <property type="molecule type" value="Genomic_DNA"/>
</dbReference>
<dbReference type="PANTHER" id="PTHR30482:SF10">
    <property type="entry name" value="HIGH-AFFINITY BRANCHED-CHAIN AMINO ACID TRANSPORT PROTEIN BRAE"/>
    <property type="match status" value="1"/>
</dbReference>
<organism evidence="2">
    <name type="scientific">marine metagenome</name>
    <dbReference type="NCBI Taxonomy" id="408172"/>
    <lineage>
        <taxon>unclassified sequences</taxon>
        <taxon>metagenomes</taxon>
        <taxon>ecological metagenomes</taxon>
    </lineage>
</organism>
<dbReference type="PANTHER" id="PTHR30482">
    <property type="entry name" value="HIGH-AFFINITY BRANCHED-CHAIN AMINO ACID TRANSPORT SYSTEM PERMEASE"/>
    <property type="match status" value="1"/>
</dbReference>
<feature type="transmembrane region" description="Helical" evidence="1">
    <location>
        <begin position="118"/>
        <end position="136"/>
    </location>
</feature>
<reference evidence="2" key="1">
    <citation type="submission" date="2018-05" db="EMBL/GenBank/DDBJ databases">
        <authorList>
            <person name="Lanie J.A."/>
            <person name="Ng W.-L."/>
            <person name="Kazmierczak K.M."/>
            <person name="Andrzejewski T.M."/>
            <person name="Davidsen T.M."/>
            <person name="Wayne K.J."/>
            <person name="Tettelin H."/>
            <person name="Glass J.I."/>
            <person name="Rusch D."/>
            <person name="Podicherti R."/>
            <person name="Tsui H.-C.T."/>
            <person name="Winkler M.E."/>
        </authorList>
    </citation>
    <scope>NUCLEOTIDE SEQUENCE</scope>
</reference>
<evidence type="ECO:0000256" key="1">
    <source>
        <dbReference type="SAM" id="Phobius"/>
    </source>
</evidence>